<dbReference type="InterPro" id="IPR003675">
    <property type="entry name" value="Rce1/LyrA-like_dom"/>
</dbReference>
<dbReference type="GO" id="GO:0080120">
    <property type="term" value="P:CAAX-box protein maturation"/>
    <property type="evidence" value="ECO:0007669"/>
    <property type="project" value="UniProtKB-ARBA"/>
</dbReference>
<keyword evidence="3" id="KW-0645">Protease</keyword>
<name>A0A6L9EH18_9FLAO</name>
<dbReference type="AlphaFoldDB" id="A0A6L9EH18"/>
<comment type="caution">
    <text evidence="3">The sequence shown here is derived from an EMBL/GenBank/DDBJ whole genome shotgun (WGS) entry which is preliminary data.</text>
</comment>
<dbReference type="GO" id="GO:0008237">
    <property type="term" value="F:metallopeptidase activity"/>
    <property type="evidence" value="ECO:0007669"/>
    <property type="project" value="UniProtKB-KW"/>
</dbReference>
<dbReference type="EMBL" id="WXYO01000008">
    <property type="protein sequence ID" value="NAS14090.1"/>
    <property type="molecule type" value="Genomic_DNA"/>
</dbReference>
<dbReference type="Pfam" id="PF02517">
    <property type="entry name" value="Rce1-like"/>
    <property type="match status" value="1"/>
</dbReference>
<keyword evidence="4" id="KW-1185">Reference proteome</keyword>
<feature type="transmembrane region" description="Helical" evidence="1">
    <location>
        <begin position="164"/>
        <end position="196"/>
    </location>
</feature>
<feature type="transmembrane region" description="Helical" evidence="1">
    <location>
        <begin position="6"/>
        <end position="26"/>
    </location>
</feature>
<dbReference type="GO" id="GO:0006508">
    <property type="term" value="P:proteolysis"/>
    <property type="evidence" value="ECO:0007669"/>
    <property type="project" value="UniProtKB-KW"/>
</dbReference>
<dbReference type="Proteomes" id="UP000475249">
    <property type="component" value="Unassembled WGS sequence"/>
</dbReference>
<evidence type="ECO:0000256" key="1">
    <source>
        <dbReference type="SAM" id="Phobius"/>
    </source>
</evidence>
<dbReference type="RefSeq" id="WP_161437118.1">
    <property type="nucleotide sequence ID" value="NZ_WXYO01000008.1"/>
</dbReference>
<feature type="transmembrane region" description="Helical" evidence="1">
    <location>
        <begin position="208"/>
        <end position="229"/>
    </location>
</feature>
<keyword evidence="1" id="KW-0472">Membrane</keyword>
<evidence type="ECO:0000259" key="2">
    <source>
        <dbReference type="Pfam" id="PF02517"/>
    </source>
</evidence>
<keyword evidence="3" id="KW-0482">Metalloprotease</keyword>
<evidence type="ECO:0000313" key="4">
    <source>
        <dbReference type="Proteomes" id="UP000475249"/>
    </source>
</evidence>
<sequence length="246" mass="28310">MKVDFFAIVFIFLILILTVYFPISGYRGMKRLKSQLTAGNHEEKARFYHRTIAGSWVPVILVLLLIPISNVNPGDLGLKWIQIDTTSVSKWIVYPLIGFFLLYLIYLLYSLFVIKYDKKNREKVAKTIPEDTRFLLPVTPKEKQLWTRVSISAGITEEIVYRGYLFFALAVVFPSLSIIHILLITTLIFGMGHIYLGKDAIKSTFLGLLFGVFYILFDSVIPVIILHIVQDLVVRDIFQEEEILND</sequence>
<feature type="domain" description="CAAX prenyl protease 2/Lysostaphin resistance protein A-like" evidence="2">
    <location>
        <begin position="146"/>
        <end position="232"/>
    </location>
</feature>
<keyword evidence="3" id="KW-0378">Hydrolase</keyword>
<reference evidence="3 4" key="1">
    <citation type="submission" date="2020-01" db="EMBL/GenBank/DDBJ databases">
        <title>Bacteria diversity of Porities sp.</title>
        <authorList>
            <person name="Wang G."/>
        </authorList>
    </citation>
    <scope>NUCLEOTIDE SEQUENCE [LARGE SCALE GENOMIC DNA]</scope>
    <source>
        <strain evidence="3 4">R33</strain>
    </source>
</reference>
<evidence type="ECO:0000313" key="3">
    <source>
        <dbReference type="EMBL" id="NAS14090.1"/>
    </source>
</evidence>
<protein>
    <submittedName>
        <fullName evidence="3">CPBP family intramembrane metalloprotease</fullName>
    </submittedName>
</protein>
<proteinExistence type="predicted"/>
<feature type="transmembrane region" description="Helical" evidence="1">
    <location>
        <begin position="47"/>
        <end position="71"/>
    </location>
</feature>
<accession>A0A6L9EH18</accession>
<keyword evidence="1" id="KW-0812">Transmembrane</keyword>
<organism evidence="3 4">
    <name type="scientific">Poritiphilus flavus</name>
    <dbReference type="NCBI Taxonomy" id="2697053"/>
    <lineage>
        <taxon>Bacteria</taxon>
        <taxon>Pseudomonadati</taxon>
        <taxon>Bacteroidota</taxon>
        <taxon>Flavobacteriia</taxon>
        <taxon>Flavobacteriales</taxon>
        <taxon>Flavobacteriaceae</taxon>
        <taxon>Poritiphilus</taxon>
    </lineage>
</organism>
<keyword evidence="1" id="KW-1133">Transmembrane helix</keyword>
<gene>
    <name evidence="3" type="ORF">GTQ38_18920</name>
</gene>
<dbReference type="GO" id="GO:0004175">
    <property type="term" value="F:endopeptidase activity"/>
    <property type="evidence" value="ECO:0007669"/>
    <property type="project" value="UniProtKB-ARBA"/>
</dbReference>
<feature type="transmembrane region" description="Helical" evidence="1">
    <location>
        <begin position="91"/>
        <end position="114"/>
    </location>
</feature>